<evidence type="ECO:0000256" key="9">
    <source>
        <dbReference type="SAM" id="Phobius"/>
    </source>
</evidence>
<evidence type="ECO:0000256" key="8">
    <source>
        <dbReference type="ARBA" id="ARBA00060858"/>
    </source>
</evidence>
<keyword evidence="5 9" id="KW-1133">Transmembrane helix</keyword>
<dbReference type="FunCoup" id="A0A672YMV2">
    <property type="interactions" value="289"/>
</dbReference>
<gene>
    <name evidence="10" type="primary">klb</name>
</gene>
<evidence type="ECO:0000256" key="4">
    <source>
        <dbReference type="ARBA" id="ARBA00022737"/>
    </source>
</evidence>
<dbReference type="GO" id="GO:0005886">
    <property type="term" value="C:plasma membrane"/>
    <property type="evidence" value="ECO:0007669"/>
    <property type="project" value="UniProtKB-SubCell"/>
</dbReference>
<name>A0A672YMV2_9TELE</name>
<evidence type="ECO:0000256" key="6">
    <source>
        <dbReference type="ARBA" id="ARBA00023136"/>
    </source>
</evidence>
<evidence type="ECO:0000256" key="2">
    <source>
        <dbReference type="ARBA" id="ARBA00022475"/>
    </source>
</evidence>
<dbReference type="PANTHER" id="PTHR10353:SF68">
    <property type="entry name" value="BETA-KLOTHO"/>
    <property type="match status" value="1"/>
</dbReference>
<dbReference type="GO" id="GO:0004553">
    <property type="term" value="F:hydrolase activity, hydrolyzing O-glycosyl compounds"/>
    <property type="evidence" value="ECO:0007669"/>
    <property type="project" value="InterPro"/>
</dbReference>
<dbReference type="InterPro" id="IPR001360">
    <property type="entry name" value="Glyco_hydro_1"/>
</dbReference>
<feature type="transmembrane region" description="Helical" evidence="9">
    <location>
        <begin position="1015"/>
        <end position="1039"/>
    </location>
</feature>
<reference evidence="10" key="2">
    <citation type="submission" date="2025-08" db="UniProtKB">
        <authorList>
            <consortium name="Ensembl"/>
        </authorList>
    </citation>
    <scope>IDENTIFICATION</scope>
</reference>
<dbReference type="FunFam" id="3.20.20.80:FF:000042">
    <property type="entry name" value="Klotho"/>
    <property type="match status" value="1"/>
</dbReference>
<evidence type="ECO:0000256" key="7">
    <source>
        <dbReference type="ARBA" id="ARBA00023180"/>
    </source>
</evidence>
<dbReference type="AlphaFoldDB" id="A0A672YMV2"/>
<protein>
    <submittedName>
        <fullName evidence="10">Klotho beta</fullName>
    </submittedName>
</protein>
<keyword evidence="6 9" id="KW-0472">Membrane</keyword>
<dbReference type="Gene3D" id="3.20.20.80">
    <property type="entry name" value="Glycosidases"/>
    <property type="match status" value="2"/>
</dbReference>
<dbReference type="GO" id="GO:0005975">
    <property type="term" value="P:carbohydrate metabolic process"/>
    <property type="evidence" value="ECO:0007669"/>
    <property type="project" value="InterPro"/>
</dbReference>
<evidence type="ECO:0000256" key="1">
    <source>
        <dbReference type="ARBA" id="ARBA00004162"/>
    </source>
</evidence>
<dbReference type="PROSITE" id="PS00653">
    <property type="entry name" value="GLYCOSYL_HYDROL_F1_2"/>
    <property type="match status" value="1"/>
</dbReference>
<dbReference type="SUPFAM" id="SSF51445">
    <property type="entry name" value="(Trans)glycosidases"/>
    <property type="match status" value="2"/>
</dbReference>
<reference evidence="10" key="3">
    <citation type="submission" date="2025-09" db="UniProtKB">
        <authorList>
            <consortium name="Ensembl"/>
        </authorList>
    </citation>
    <scope>IDENTIFICATION</scope>
</reference>
<keyword evidence="11" id="KW-1185">Reference proteome</keyword>
<comment type="subcellular location">
    <subcellularLocation>
        <location evidence="1">Cell membrane</location>
        <topology evidence="1">Single-pass membrane protein</topology>
    </subcellularLocation>
</comment>
<keyword evidence="2" id="KW-1003">Cell membrane</keyword>
<evidence type="ECO:0000313" key="11">
    <source>
        <dbReference type="Proteomes" id="UP000472271"/>
    </source>
</evidence>
<dbReference type="PANTHER" id="PTHR10353">
    <property type="entry name" value="GLYCOSYL HYDROLASE"/>
    <property type="match status" value="1"/>
</dbReference>
<keyword evidence="3 9" id="KW-0812">Transmembrane</keyword>
<evidence type="ECO:0000256" key="3">
    <source>
        <dbReference type="ARBA" id="ARBA00022692"/>
    </source>
</evidence>
<keyword evidence="4" id="KW-0677">Repeat</keyword>
<dbReference type="Ensembl" id="ENSSORT00005006149.1">
    <property type="protein sequence ID" value="ENSSORP00005005899.1"/>
    <property type="gene ID" value="ENSSORG00005003532.1"/>
</dbReference>
<dbReference type="InterPro" id="IPR033132">
    <property type="entry name" value="GH_1_N_CS"/>
</dbReference>
<proteinExistence type="inferred from homology"/>
<sequence length="1072" mass="121458">FASGCTPETVGTNCQLWSSDQSTNTFIMLNHLFLPTRQCLLVFLLLSVFGWKRATCSPGEGRKIWQQPKPDPITQDQSFLYDTFPSGFLWGSGTSAFQTEGAWDQDGKGASIWDNFTHSTARGHLATETANIASDSYSCWEGDVKALEYLGVRSYTFSLSWPRFFPDGNARGQPNMAAVKHYSNIIDRLLENNIEPVVTLHHWDLPQALQERYGGWKNETLIELFEDYAFFCFHTFGNRVKYWLTMHNPYMVAVQGYGTGVHAPGEAGGASHSLTVAHNLIKAHAKAWHIYDTRFRQTQKGKVSIVLGSHWVEPQRGQTTHANVELCQKSIEAVLGWFANPIFGDGDYPVSLRIKHGVLMPTFTPEEKVWVQNTADYFALSFGPNNLRLGRNLVQYGQTVTPDLRRVLAWIKMEYGDHRVLVAEGGWFSEASVGREDTVAIYLMKRFINQVLQAIKFDGVQVFGYSAWSLVDGFEWNYGYTIRRGLFYIDFTDPIRTRTPKTAAQYYRHVVAQNGFPSDETSKEVKGRFPCKFHWGIVHFYPFSPQFTDPNVYIWNLTGDGSLRPVPGVKLQTRQAQCTDYLAIRGHLRLLASTGASHYRFALNWSLILPQGDLSNVNTEALRYYRCILMELKKLNLEAVVILYYPTHSAPNLGLPGPLHTTGGWLNYSTVGAFQDYAALCYKELGSWVQYWITVNEPNRLVDIYSNGEDRHQATHNLLLAHAKAWRLYQRKYSHQWRALVSVALHADWAEPANPFLESHTVAAQRFLLFELGRFLDPLLGTSNEMEQNKGNYPPEMKVFLDGQAPATGITGSSLPSFSEMEKEELRGALSFIALNHFTTRLVSPYPPTKLNSQHKQTPDHGCLTLSDPTWPSSSLGQAVVPWGLRKVLSWVSQRYGDALPIIVTGSGVDDQAAVEDKLRQHYVKAYLQEALKAHHLDGVNLQGFYVWKLQDRHVPQFGLFTSSHHQSKAKASVAVYREIISHGGFPKDSTVKTCQFTENQETCSVCAWMFRNKVMLVFGVCLLITAAILTALIIFIIFSKRNTIRGRRKRTRRKKKREGIPVHLSVPIVKY</sequence>
<dbReference type="Proteomes" id="UP000472271">
    <property type="component" value="Chromosome 10"/>
</dbReference>
<comment type="similarity">
    <text evidence="8">Belongs to the glycosyl hydrolase 1 family. Klotho subfamily.</text>
</comment>
<dbReference type="InterPro" id="IPR017853">
    <property type="entry name" value="GH"/>
</dbReference>
<reference evidence="10" key="1">
    <citation type="submission" date="2019-06" db="EMBL/GenBank/DDBJ databases">
        <authorList>
            <consortium name="Wellcome Sanger Institute Data Sharing"/>
        </authorList>
    </citation>
    <scope>NUCLEOTIDE SEQUENCE [LARGE SCALE GENOMIC DNA]</scope>
</reference>
<dbReference type="PRINTS" id="PR00131">
    <property type="entry name" value="GLHYDRLASE1"/>
</dbReference>
<keyword evidence="7" id="KW-0325">Glycoprotein</keyword>
<organism evidence="10 11">
    <name type="scientific">Sphaeramia orbicularis</name>
    <name type="common">orbiculate cardinalfish</name>
    <dbReference type="NCBI Taxonomy" id="375764"/>
    <lineage>
        <taxon>Eukaryota</taxon>
        <taxon>Metazoa</taxon>
        <taxon>Chordata</taxon>
        <taxon>Craniata</taxon>
        <taxon>Vertebrata</taxon>
        <taxon>Euteleostomi</taxon>
        <taxon>Actinopterygii</taxon>
        <taxon>Neopterygii</taxon>
        <taxon>Teleostei</taxon>
        <taxon>Neoteleostei</taxon>
        <taxon>Acanthomorphata</taxon>
        <taxon>Gobiaria</taxon>
        <taxon>Kurtiformes</taxon>
        <taxon>Apogonoidei</taxon>
        <taxon>Apogonidae</taxon>
        <taxon>Apogoninae</taxon>
        <taxon>Sphaeramia</taxon>
    </lineage>
</organism>
<evidence type="ECO:0000313" key="10">
    <source>
        <dbReference type="Ensembl" id="ENSSORP00005005899.1"/>
    </source>
</evidence>
<dbReference type="FunFam" id="3.20.20.80:FF:000062">
    <property type="entry name" value="Klotho"/>
    <property type="match status" value="1"/>
</dbReference>
<accession>A0A672YMV2</accession>
<evidence type="ECO:0000256" key="5">
    <source>
        <dbReference type="ARBA" id="ARBA00022989"/>
    </source>
</evidence>
<dbReference type="InParanoid" id="A0A672YMV2"/>
<dbReference type="Pfam" id="PF00232">
    <property type="entry name" value="Glyco_hydro_1"/>
    <property type="match status" value="3"/>
</dbReference>